<feature type="region of interest" description="Disordered" evidence="1">
    <location>
        <begin position="1"/>
        <end position="42"/>
    </location>
</feature>
<gene>
    <name evidence="2" type="ORF">ERS007739_04705</name>
</gene>
<proteinExistence type="predicted"/>
<protein>
    <submittedName>
        <fullName evidence="2">Uncharacterized protein</fullName>
    </submittedName>
</protein>
<comment type="caution">
    <text evidence="2">The sequence shown here is derived from an EMBL/GenBank/DDBJ whole genome shotgun (WGS) entry which is preliminary data.</text>
</comment>
<dbReference type="Proteomes" id="UP000039021">
    <property type="component" value="Unassembled WGS sequence"/>
</dbReference>
<sequence length="56" mass="6208">MSSAQLKDLNPGRRWPSPPSDTTCDGSKTRHAADDFEGKQPYPGEACHDHFWAYGS</sequence>
<dbReference type="EMBL" id="CSBK01003104">
    <property type="protein sequence ID" value="CPA59324.1"/>
    <property type="molecule type" value="Genomic_DNA"/>
</dbReference>
<feature type="compositionally biased region" description="Basic and acidic residues" evidence="1">
    <location>
        <begin position="27"/>
        <end position="38"/>
    </location>
</feature>
<accession>A0A916PHE4</accession>
<evidence type="ECO:0000256" key="1">
    <source>
        <dbReference type="SAM" id="MobiDB-lite"/>
    </source>
</evidence>
<evidence type="ECO:0000313" key="3">
    <source>
        <dbReference type="Proteomes" id="UP000039021"/>
    </source>
</evidence>
<dbReference type="AlphaFoldDB" id="A0A916PHE4"/>
<reference evidence="3" key="1">
    <citation type="submission" date="2015-03" db="EMBL/GenBank/DDBJ databases">
        <authorList>
            <consortium name="Pathogen Informatics"/>
        </authorList>
    </citation>
    <scope>NUCLEOTIDE SEQUENCE [LARGE SCALE GENOMIC DNA]</scope>
    <source>
        <strain evidence="3">N09902308</strain>
    </source>
</reference>
<evidence type="ECO:0000313" key="2">
    <source>
        <dbReference type="EMBL" id="CPA59324.1"/>
    </source>
</evidence>
<organism evidence="2 3">
    <name type="scientific">Mycobacterium tuberculosis</name>
    <dbReference type="NCBI Taxonomy" id="1773"/>
    <lineage>
        <taxon>Bacteria</taxon>
        <taxon>Bacillati</taxon>
        <taxon>Actinomycetota</taxon>
        <taxon>Actinomycetes</taxon>
        <taxon>Mycobacteriales</taxon>
        <taxon>Mycobacteriaceae</taxon>
        <taxon>Mycobacterium</taxon>
        <taxon>Mycobacterium tuberculosis complex</taxon>
    </lineage>
</organism>
<name>A0A916PHE4_MYCTX</name>